<dbReference type="SUPFAM" id="SSF109854">
    <property type="entry name" value="DinB/YfiT-like putative metalloenzymes"/>
    <property type="match status" value="1"/>
</dbReference>
<gene>
    <name evidence="2" type="ORF">WMW72_02405</name>
</gene>
<dbReference type="Pfam" id="PF12867">
    <property type="entry name" value="DinB_2"/>
    <property type="match status" value="1"/>
</dbReference>
<dbReference type="InterPro" id="IPR024775">
    <property type="entry name" value="DinB-like"/>
</dbReference>
<keyword evidence="3" id="KW-1185">Reference proteome</keyword>
<protein>
    <submittedName>
        <fullName evidence="2">DinB family protein</fullName>
    </submittedName>
</protein>
<evidence type="ECO:0000313" key="3">
    <source>
        <dbReference type="Proteomes" id="UP001469365"/>
    </source>
</evidence>
<name>A0ABU9DEQ4_9BACL</name>
<reference evidence="2 3" key="1">
    <citation type="submission" date="2024-04" db="EMBL/GenBank/DDBJ databases">
        <title>draft genome sequnece of Paenibacillus filicis.</title>
        <authorList>
            <person name="Kim D.-U."/>
        </authorList>
    </citation>
    <scope>NUCLEOTIDE SEQUENCE [LARGE SCALE GENOMIC DNA]</scope>
    <source>
        <strain evidence="2 3">KACC14197</strain>
    </source>
</reference>
<accession>A0ABU9DEQ4</accession>
<sequence>MSDTYIFNLFADVRKQILSVITRLSKGQMEHVPKGFNNNLHWQVGHVLTIADDLIFEFSGVGARIPQHYRTYFASGTSPSSWPGQPPGIEILLRDLENQMVEICNKYDGLLEQPVAYENNFLQASVIGELFYVLLAHESTHLGMLIAMDKVLQNE</sequence>
<organism evidence="2 3">
    <name type="scientific">Paenibacillus filicis</name>
    <dbReference type="NCBI Taxonomy" id="669464"/>
    <lineage>
        <taxon>Bacteria</taxon>
        <taxon>Bacillati</taxon>
        <taxon>Bacillota</taxon>
        <taxon>Bacilli</taxon>
        <taxon>Bacillales</taxon>
        <taxon>Paenibacillaceae</taxon>
        <taxon>Paenibacillus</taxon>
    </lineage>
</organism>
<feature type="domain" description="DinB-like" evidence="1">
    <location>
        <begin position="10"/>
        <end position="144"/>
    </location>
</feature>
<proteinExistence type="predicted"/>
<evidence type="ECO:0000313" key="2">
    <source>
        <dbReference type="EMBL" id="MEK8126751.1"/>
    </source>
</evidence>
<evidence type="ECO:0000259" key="1">
    <source>
        <dbReference type="Pfam" id="PF12867"/>
    </source>
</evidence>
<dbReference type="Gene3D" id="1.20.120.450">
    <property type="entry name" value="dinb family like domain"/>
    <property type="match status" value="1"/>
</dbReference>
<dbReference type="InterPro" id="IPR034660">
    <property type="entry name" value="DinB/YfiT-like"/>
</dbReference>
<dbReference type="Proteomes" id="UP001469365">
    <property type="component" value="Unassembled WGS sequence"/>
</dbReference>
<comment type="caution">
    <text evidence="2">The sequence shown here is derived from an EMBL/GenBank/DDBJ whole genome shotgun (WGS) entry which is preliminary data.</text>
</comment>
<dbReference type="EMBL" id="JBBPCC010000001">
    <property type="protein sequence ID" value="MEK8126751.1"/>
    <property type="molecule type" value="Genomic_DNA"/>
</dbReference>
<dbReference type="RefSeq" id="WP_341413801.1">
    <property type="nucleotide sequence ID" value="NZ_JBBPCC010000001.1"/>
</dbReference>